<feature type="domain" description="ABC3 transporter permease C-terminal" evidence="7">
    <location>
        <begin position="293"/>
        <end position="409"/>
    </location>
</feature>
<evidence type="ECO:0000256" key="3">
    <source>
        <dbReference type="ARBA" id="ARBA00022692"/>
    </source>
</evidence>
<feature type="transmembrane region" description="Helical" evidence="6">
    <location>
        <begin position="21"/>
        <end position="42"/>
    </location>
</feature>
<dbReference type="InterPro" id="IPR003838">
    <property type="entry name" value="ABC3_permease_C"/>
</dbReference>
<accession>A0A6L9LAV7</accession>
<feature type="domain" description="MacB-like periplasmic core" evidence="8">
    <location>
        <begin position="20"/>
        <end position="244"/>
    </location>
</feature>
<dbReference type="InterPro" id="IPR050250">
    <property type="entry name" value="Macrolide_Exporter_MacB"/>
</dbReference>
<dbReference type="PANTHER" id="PTHR30572:SF18">
    <property type="entry name" value="ABC-TYPE MACROLIDE FAMILY EXPORT SYSTEM PERMEASE COMPONENT 2"/>
    <property type="match status" value="1"/>
</dbReference>
<name>A0A6L9LAV7_9BACT</name>
<evidence type="ECO:0000256" key="4">
    <source>
        <dbReference type="ARBA" id="ARBA00022989"/>
    </source>
</evidence>
<dbReference type="Pfam" id="PF12704">
    <property type="entry name" value="MacB_PCD"/>
    <property type="match status" value="2"/>
</dbReference>
<feature type="transmembrane region" description="Helical" evidence="6">
    <location>
        <begin position="731"/>
        <end position="751"/>
    </location>
</feature>
<dbReference type="EMBL" id="JAAFZH010000012">
    <property type="protein sequence ID" value="NDU97646.1"/>
    <property type="molecule type" value="Genomic_DNA"/>
</dbReference>
<reference evidence="9 10" key="1">
    <citation type="submission" date="2020-02" db="EMBL/GenBank/DDBJ databases">
        <title>Draft genome sequence of two Spirosoma agri KCTC 52727 and Spirosoma terrae KCTC 52035.</title>
        <authorList>
            <person name="Rojas J."/>
            <person name="Ambika Manirajan B."/>
            <person name="Suarez C."/>
            <person name="Ratering S."/>
            <person name="Schnell S."/>
        </authorList>
    </citation>
    <scope>NUCLEOTIDE SEQUENCE [LARGE SCALE GENOMIC DNA]</scope>
    <source>
        <strain evidence="9 10">KCTC 52035</strain>
    </source>
</reference>
<comment type="caution">
    <text evidence="9">The sequence shown here is derived from an EMBL/GenBank/DDBJ whole genome shotgun (WGS) entry which is preliminary data.</text>
</comment>
<keyword evidence="3 6" id="KW-0812">Transmembrane</keyword>
<evidence type="ECO:0000313" key="9">
    <source>
        <dbReference type="EMBL" id="NDU97646.1"/>
    </source>
</evidence>
<proteinExistence type="predicted"/>
<organism evidence="9 10">
    <name type="scientific">Spirosoma terrae</name>
    <dbReference type="NCBI Taxonomy" id="1968276"/>
    <lineage>
        <taxon>Bacteria</taxon>
        <taxon>Pseudomonadati</taxon>
        <taxon>Bacteroidota</taxon>
        <taxon>Cytophagia</taxon>
        <taxon>Cytophagales</taxon>
        <taxon>Cytophagaceae</taxon>
        <taxon>Spirosoma</taxon>
    </lineage>
</organism>
<evidence type="ECO:0000256" key="2">
    <source>
        <dbReference type="ARBA" id="ARBA00022475"/>
    </source>
</evidence>
<keyword evidence="5 6" id="KW-0472">Membrane</keyword>
<dbReference type="Pfam" id="PF02687">
    <property type="entry name" value="FtsX"/>
    <property type="match status" value="2"/>
</dbReference>
<feature type="transmembrane region" description="Helical" evidence="6">
    <location>
        <begin position="381"/>
        <end position="404"/>
    </location>
</feature>
<feature type="domain" description="MacB-like periplasmic core" evidence="8">
    <location>
        <begin position="436"/>
        <end position="644"/>
    </location>
</feature>
<dbReference type="InterPro" id="IPR025857">
    <property type="entry name" value="MacB_PCD"/>
</dbReference>
<feature type="transmembrane region" description="Helical" evidence="6">
    <location>
        <begin position="679"/>
        <end position="703"/>
    </location>
</feature>
<feature type="transmembrane region" description="Helical" evidence="6">
    <location>
        <begin position="763"/>
        <end position="783"/>
    </location>
</feature>
<evidence type="ECO:0000256" key="5">
    <source>
        <dbReference type="ARBA" id="ARBA00023136"/>
    </source>
</evidence>
<feature type="transmembrane region" description="Helical" evidence="6">
    <location>
        <begin position="338"/>
        <end position="361"/>
    </location>
</feature>
<gene>
    <name evidence="9" type="ORF">GK108_22370</name>
</gene>
<evidence type="ECO:0000259" key="8">
    <source>
        <dbReference type="Pfam" id="PF12704"/>
    </source>
</evidence>
<evidence type="ECO:0000313" key="10">
    <source>
        <dbReference type="Proteomes" id="UP000474175"/>
    </source>
</evidence>
<dbReference type="GO" id="GO:0005886">
    <property type="term" value="C:plasma membrane"/>
    <property type="evidence" value="ECO:0007669"/>
    <property type="project" value="UniProtKB-SubCell"/>
</dbReference>
<keyword evidence="2" id="KW-1003">Cell membrane</keyword>
<comment type="subcellular location">
    <subcellularLocation>
        <location evidence="1">Cell membrane</location>
        <topology evidence="1">Multi-pass membrane protein</topology>
    </subcellularLocation>
</comment>
<dbReference type="AlphaFoldDB" id="A0A6L9LAV7"/>
<feature type="transmembrane region" description="Helical" evidence="6">
    <location>
        <begin position="429"/>
        <end position="449"/>
    </location>
</feature>
<keyword evidence="10" id="KW-1185">Reference proteome</keyword>
<feature type="domain" description="ABC3 transporter permease C-terminal" evidence="7">
    <location>
        <begin position="683"/>
        <end position="795"/>
    </location>
</feature>
<feature type="transmembrane region" description="Helical" evidence="6">
    <location>
        <begin position="287"/>
        <end position="309"/>
    </location>
</feature>
<sequence length="802" mass="90143">MLRNYLKVAFRNLVRHKGYSSINIGGLAVGMAVAMLIGLWIYDELSYNTYHQHYDRIAQVMQHQTSNGHVGTQQAIPAPLETELRKKYGTNFKRLAMATWQSDRILSFGDKKVMRSGNYMGADMPEILSLTMLKGSRDGLKETNTVLLSASTAKSLFGTADPMGKTINIDGKADVRVTGVYEDLPFNTEFRDLTFIAPWELFVSTQPWVKRSRDENQWGNNSFQLFVQIADNVDMETVSSRIKDSKWNNVDAEDKKYKAEMFLQPMSDWRLYSSWEEGAKTGGYIQYVRLFAIVGVFVLLLACINFMNLSTARSEKRAKEVGIRKAVGSIRSQIVNQFFSESFLVVFFAFVGAILLILVLLPWFNDVADKRITFPWTKAPFWLTSLCFILITGLLAGSYPALYLSSFQPVKVLKGTFKVGSWAAVPRKVLVVVQFTVSITLIIGTVIVYRQIQHTKNRPLGYDGNGVVMMQMLSPAFYGKYEVLKTELTNAGVIQEMAESSSPMTGVWSNNSGFSWQGKDPSLDADFSTIWVTHDFGKTVGWQFKEGRDFSRKFSTDSSGLIINEAAVKFMGIKNPLGTVIQWGAKEDPRTEYFTIIGVIKDVLAESPYEPVKQAFYFLDYENVNWIMLKLNPNRSVSESMAVVEATFKKHIPSAPFDYKFADEEFGKKFASEERIGKLAGGFAVLAILISCLGLFGLASFTAEQRTKEIGVRKVLGASVLNLWGLLSKDFVVLVIISCLIASPIAYYYLSDWLADYEYRTDLSWWIFVASGLGAMLITLLTVSYQSVKAALMNPIKSLRSE</sequence>
<evidence type="ECO:0000259" key="7">
    <source>
        <dbReference type="Pfam" id="PF02687"/>
    </source>
</evidence>
<keyword evidence="4 6" id="KW-1133">Transmembrane helix</keyword>
<dbReference type="Proteomes" id="UP000474175">
    <property type="component" value="Unassembled WGS sequence"/>
</dbReference>
<dbReference type="PANTHER" id="PTHR30572">
    <property type="entry name" value="MEMBRANE COMPONENT OF TRANSPORTER-RELATED"/>
    <property type="match status" value="1"/>
</dbReference>
<evidence type="ECO:0000256" key="1">
    <source>
        <dbReference type="ARBA" id="ARBA00004651"/>
    </source>
</evidence>
<dbReference type="GO" id="GO:0022857">
    <property type="term" value="F:transmembrane transporter activity"/>
    <property type="evidence" value="ECO:0007669"/>
    <property type="project" value="TreeGrafter"/>
</dbReference>
<evidence type="ECO:0000256" key="6">
    <source>
        <dbReference type="SAM" id="Phobius"/>
    </source>
</evidence>
<protein>
    <submittedName>
        <fullName evidence="9">FtsX-like permease family protein</fullName>
    </submittedName>
</protein>